<dbReference type="PANTHER" id="PTHR10000:SF8">
    <property type="entry name" value="HAD SUPERFAMILY HYDROLASE-LIKE, TYPE 3"/>
    <property type="match status" value="1"/>
</dbReference>
<gene>
    <name evidence="1" type="ORF">CWE10_12740</name>
</gene>
<evidence type="ECO:0000313" key="2">
    <source>
        <dbReference type="Proteomes" id="UP000732377"/>
    </source>
</evidence>
<dbReference type="GO" id="GO:0000287">
    <property type="term" value="F:magnesium ion binding"/>
    <property type="evidence" value="ECO:0007669"/>
    <property type="project" value="TreeGrafter"/>
</dbReference>
<dbReference type="EMBL" id="PIUK01000133">
    <property type="protein sequence ID" value="MBY6277057.1"/>
    <property type="molecule type" value="Genomic_DNA"/>
</dbReference>
<dbReference type="SFLD" id="SFLDG01140">
    <property type="entry name" value="C2.B:_Phosphomannomutase_and_P"/>
    <property type="match status" value="1"/>
</dbReference>
<proteinExistence type="predicted"/>
<dbReference type="GO" id="GO:0005829">
    <property type="term" value="C:cytosol"/>
    <property type="evidence" value="ECO:0007669"/>
    <property type="project" value="TreeGrafter"/>
</dbReference>
<comment type="caution">
    <text evidence="1">The sequence shown here is derived from an EMBL/GenBank/DDBJ whole genome shotgun (WGS) entry which is preliminary data.</text>
</comment>
<sequence>MYHSPIRLLALDLDGTLLRSDQTVSPRNQAAVAACLDRGITVLLATGRFYPAAAPYLEYWPGRPIWLAPCNGAQLFAPGQTEPITQRTLDLDLAVEVLSWIDRSRIMARVYFTTLALINRMTERTLAFMRRLGAQCRYEPALASAVTEPPTKIVLMGDPAEMPVVEAEVRSRWGGRLEVTSSEPDLVELTAPGATKGEVVRALAARLGIDRTQVAAIGNERNDLSMIHWAGLGAAVANAHEAVLAAVPRVVAHHDEDGVGQFIESFLGA</sequence>
<reference evidence="1" key="1">
    <citation type="submission" date="2017-11" db="EMBL/GenBank/DDBJ databases">
        <title>Three new genomes from thermophilic consortium.</title>
        <authorList>
            <person name="Quaggio R."/>
            <person name="Amgarten D."/>
            <person name="Setubal J.C."/>
        </authorList>
    </citation>
    <scope>NUCLEOTIDE SEQUENCE</scope>
    <source>
        <strain evidence="1">ZCTH01-B2</strain>
    </source>
</reference>
<dbReference type="NCBIfam" id="TIGR01484">
    <property type="entry name" value="HAD-SF-IIB"/>
    <property type="match status" value="1"/>
</dbReference>
<evidence type="ECO:0000313" key="1">
    <source>
        <dbReference type="EMBL" id="MBY6277057.1"/>
    </source>
</evidence>
<dbReference type="InterPro" id="IPR006379">
    <property type="entry name" value="HAD-SF_hydro_IIB"/>
</dbReference>
<dbReference type="SFLD" id="SFLDS00003">
    <property type="entry name" value="Haloacid_Dehalogenase"/>
    <property type="match status" value="1"/>
</dbReference>
<dbReference type="Gene3D" id="3.30.1240.10">
    <property type="match status" value="1"/>
</dbReference>
<dbReference type="Pfam" id="PF08282">
    <property type="entry name" value="Hydrolase_3"/>
    <property type="match status" value="1"/>
</dbReference>
<dbReference type="SUPFAM" id="SSF56784">
    <property type="entry name" value="HAD-like"/>
    <property type="match status" value="1"/>
</dbReference>
<protein>
    <recommendedName>
        <fullName evidence="3">HAD family phosphatase</fullName>
    </recommendedName>
</protein>
<organism evidence="1 2">
    <name type="scientific">Symbiobacterium thermophilum</name>
    <dbReference type="NCBI Taxonomy" id="2734"/>
    <lineage>
        <taxon>Bacteria</taxon>
        <taxon>Bacillati</taxon>
        <taxon>Bacillota</taxon>
        <taxon>Clostridia</taxon>
        <taxon>Eubacteriales</taxon>
        <taxon>Symbiobacteriaceae</taxon>
        <taxon>Symbiobacterium</taxon>
    </lineage>
</organism>
<accession>A0A953LKI8</accession>
<dbReference type="CDD" id="cd07516">
    <property type="entry name" value="HAD_Pase"/>
    <property type="match status" value="1"/>
</dbReference>
<dbReference type="Proteomes" id="UP000732377">
    <property type="component" value="Unassembled WGS sequence"/>
</dbReference>
<dbReference type="NCBIfam" id="TIGR00099">
    <property type="entry name" value="Cof-subfamily"/>
    <property type="match status" value="1"/>
</dbReference>
<name>A0A953LKI8_SYMTR</name>
<dbReference type="Gene3D" id="3.40.50.1000">
    <property type="entry name" value="HAD superfamily/HAD-like"/>
    <property type="match status" value="1"/>
</dbReference>
<evidence type="ECO:0008006" key="3">
    <source>
        <dbReference type="Google" id="ProtNLM"/>
    </source>
</evidence>
<dbReference type="RefSeq" id="WP_273380178.1">
    <property type="nucleotide sequence ID" value="NZ_PIUK01000133.1"/>
</dbReference>
<dbReference type="PANTHER" id="PTHR10000">
    <property type="entry name" value="PHOSPHOSERINE PHOSPHATASE"/>
    <property type="match status" value="1"/>
</dbReference>
<dbReference type="InterPro" id="IPR023214">
    <property type="entry name" value="HAD_sf"/>
</dbReference>
<dbReference type="GO" id="GO:0016791">
    <property type="term" value="F:phosphatase activity"/>
    <property type="evidence" value="ECO:0007669"/>
    <property type="project" value="UniProtKB-ARBA"/>
</dbReference>
<dbReference type="InterPro" id="IPR036412">
    <property type="entry name" value="HAD-like_sf"/>
</dbReference>
<dbReference type="InterPro" id="IPR000150">
    <property type="entry name" value="Cof"/>
</dbReference>
<dbReference type="AlphaFoldDB" id="A0A953LKI8"/>